<reference evidence="7" key="1">
    <citation type="journal article" date="2019" name="Int. J. Syst. Evol. Microbiol.">
        <title>The Global Catalogue of Microorganisms (GCM) 10K type strain sequencing project: providing services to taxonomists for standard genome sequencing and annotation.</title>
        <authorList>
            <consortium name="The Broad Institute Genomics Platform"/>
            <consortium name="The Broad Institute Genome Sequencing Center for Infectious Disease"/>
            <person name="Wu L."/>
            <person name="Ma J."/>
        </authorList>
    </citation>
    <scope>NUCLEOTIDE SEQUENCE [LARGE SCALE GENOMIC DNA]</scope>
    <source>
        <strain evidence="7">CGMCC 1.12966</strain>
    </source>
</reference>
<dbReference type="Gene3D" id="2.60.200.40">
    <property type="match status" value="1"/>
</dbReference>
<keyword evidence="1" id="KW-0808">Transferase</keyword>
<evidence type="ECO:0000313" key="6">
    <source>
        <dbReference type="EMBL" id="GHE23373.1"/>
    </source>
</evidence>
<name>A0ABQ3HQ52_9SPHI</name>
<evidence type="ECO:0000256" key="1">
    <source>
        <dbReference type="ARBA" id="ARBA00022679"/>
    </source>
</evidence>
<protein>
    <submittedName>
        <fullName evidence="6">Diacylglycerol kinase</fullName>
    </submittedName>
</protein>
<dbReference type="Pfam" id="PF00781">
    <property type="entry name" value="DAGK_cat"/>
    <property type="match status" value="1"/>
</dbReference>
<dbReference type="InterPro" id="IPR016064">
    <property type="entry name" value="NAD/diacylglycerol_kinase_sf"/>
</dbReference>
<dbReference type="PANTHER" id="PTHR12358">
    <property type="entry name" value="SPHINGOSINE KINASE"/>
    <property type="match status" value="1"/>
</dbReference>
<gene>
    <name evidence="6" type="ORF">GCM10017764_03410</name>
</gene>
<dbReference type="Pfam" id="PF19279">
    <property type="entry name" value="YegS_C"/>
    <property type="match status" value="1"/>
</dbReference>
<dbReference type="Proteomes" id="UP000620550">
    <property type="component" value="Unassembled WGS sequence"/>
</dbReference>
<feature type="domain" description="DAGKc" evidence="5">
    <location>
        <begin position="1"/>
        <end position="129"/>
    </location>
</feature>
<dbReference type="EMBL" id="BNAF01000001">
    <property type="protein sequence ID" value="GHE23373.1"/>
    <property type="molecule type" value="Genomic_DNA"/>
</dbReference>
<dbReference type="InterPro" id="IPR045540">
    <property type="entry name" value="YegS/DAGK_C"/>
</dbReference>
<dbReference type="GO" id="GO:0016301">
    <property type="term" value="F:kinase activity"/>
    <property type="evidence" value="ECO:0007669"/>
    <property type="project" value="UniProtKB-KW"/>
</dbReference>
<comment type="caution">
    <text evidence="6">The sequence shown here is derived from an EMBL/GenBank/DDBJ whole genome shotgun (WGS) entry which is preliminary data.</text>
</comment>
<evidence type="ECO:0000256" key="2">
    <source>
        <dbReference type="ARBA" id="ARBA00022741"/>
    </source>
</evidence>
<dbReference type="SUPFAM" id="SSF111331">
    <property type="entry name" value="NAD kinase/diacylglycerol kinase-like"/>
    <property type="match status" value="1"/>
</dbReference>
<dbReference type="InterPro" id="IPR017438">
    <property type="entry name" value="ATP-NAD_kinase_N"/>
</dbReference>
<keyword evidence="2" id="KW-0547">Nucleotide-binding</keyword>
<proteinExistence type="predicted"/>
<dbReference type="InterPro" id="IPR050187">
    <property type="entry name" value="Lipid_Phosphate_FormReg"/>
</dbReference>
<dbReference type="Gene3D" id="3.40.50.10330">
    <property type="entry name" value="Probable inorganic polyphosphate/atp-NAD kinase, domain 1"/>
    <property type="match status" value="1"/>
</dbReference>
<evidence type="ECO:0000259" key="5">
    <source>
        <dbReference type="PROSITE" id="PS50146"/>
    </source>
</evidence>
<evidence type="ECO:0000256" key="4">
    <source>
        <dbReference type="ARBA" id="ARBA00022840"/>
    </source>
</evidence>
<evidence type="ECO:0000256" key="3">
    <source>
        <dbReference type="ARBA" id="ARBA00022777"/>
    </source>
</evidence>
<dbReference type="PANTHER" id="PTHR12358:SF54">
    <property type="entry name" value="SPHINGOSINE KINASE RELATED PROTEIN"/>
    <property type="match status" value="1"/>
</dbReference>
<dbReference type="InterPro" id="IPR001206">
    <property type="entry name" value="Diacylglycerol_kinase_cat_dom"/>
</dbReference>
<keyword evidence="3 6" id="KW-0418">Kinase</keyword>
<accession>A0ABQ3HQ52</accession>
<sequence length="306" mass="34387">MEQTILLHNPGAGDEDHLHTELVQAIEREGFGCVYFSVKKDDSWKEQLEQADFAVVAGGDGTIRRVVKELVSRDALAKRIPIAILPMGTANNMSKTLGIDRDADRGMHIKNWKRSKRKRFDLGVIKNPDTTEFFLESAGYGLFPHLMQAMDAQDKSEVASAKDELKLALQVLHKLILEAEAASYMLKADGKTYEGKCLLLEVMNIQSIGPNLLLAPNASTEDGVFDVVYVDEEQRQAFADYIQQLIQHNTDAQFTYHSFAAKELSIDCSSKYMHVDDELILPIKNPLVMDVRENVLEFLVLDDQKS</sequence>
<dbReference type="SMART" id="SM00046">
    <property type="entry name" value="DAGKc"/>
    <property type="match status" value="1"/>
</dbReference>
<keyword evidence="4" id="KW-0067">ATP-binding</keyword>
<dbReference type="PROSITE" id="PS50146">
    <property type="entry name" value="DAGK"/>
    <property type="match status" value="1"/>
</dbReference>
<dbReference type="RefSeq" id="WP_189624861.1">
    <property type="nucleotide sequence ID" value="NZ_BNAF01000001.1"/>
</dbReference>
<organism evidence="6 7">
    <name type="scientific">Sphingobacterium griseoflavum</name>
    <dbReference type="NCBI Taxonomy" id="1474952"/>
    <lineage>
        <taxon>Bacteria</taxon>
        <taxon>Pseudomonadati</taxon>
        <taxon>Bacteroidota</taxon>
        <taxon>Sphingobacteriia</taxon>
        <taxon>Sphingobacteriales</taxon>
        <taxon>Sphingobacteriaceae</taxon>
        <taxon>Sphingobacterium</taxon>
    </lineage>
</organism>
<evidence type="ECO:0000313" key="7">
    <source>
        <dbReference type="Proteomes" id="UP000620550"/>
    </source>
</evidence>
<keyword evidence="7" id="KW-1185">Reference proteome</keyword>